<evidence type="ECO:0000256" key="5">
    <source>
        <dbReference type="ARBA" id="ARBA00022777"/>
    </source>
</evidence>
<dbReference type="SMART" id="SM00448">
    <property type="entry name" value="REC"/>
    <property type="match status" value="1"/>
</dbReference>
<dbReference type="InterPro" id="IPR000014">
    <property type="entry name" value="PAS"/>
</dbReference>
<evidence type="ECO:0000259" key="9">
    <source>
        <dbReference type="PROSITE" id="PS50109"/>
    </source>
</evidence>
<feature type="domain" description="Histidine kinase" evidence="9">
    <location>
        <begin position="322"/>
        <end position="545"/>
    </location>
</feature>
<evidence type="ECO:0000256" key="6">
    <source>
        <dbReference type="ARBA" id="ARBA00022840"/>
    </source>
</evidence>
<dbReference type="InterPro" id="IPR003594">
    <property type="entry name" value="HATPase_dom"/>
</dbReference>
<evidence type="ECO:0000313" key="12">
    <source>
        <dbReference type="Proteomes" id="UP000182264"/>
    </source>
</evidence>
<evidence type="ECO:0000256" key="4">
    <source>
        <dbReference type="ARBA" id="ARBA00022741"/>
    </source>
</evidence>
<dbReference type="SMART" id="SM00387">
    <property type="entry name" value="HATPase_c"/>
    <property type="match status" value="1"/>
</dbReference>
<dbReference type="GO" id="GO:0005524">
    <property type="term" value="F:ATP binding"/>
    <property type="evidence" value="ECO:0007669"/>
    <property type="project" value="UniProtKB-KW"/>
</dbReference>
<dbReference type="KEGG" id="pace:A6070_10235"/>
<evidence type="ECO:0000256" key="3">
    <source>
        <dbReference type="ARBA" id="ARBA00022679"/>
    </source>
</evidence>
<dbReference type="SUPFAM" id="SSF55785">
    <property type="entry name" value="PYP-like sensor domain (PAS domain)"/>
    <property type="match status" value="1"/>
</dbReference>
<dbReference type="STRING" id="29542.A6070_10235"/>
<organism evidence="11 12">
    <name type="scientific">Syntrophotalea acetylenica</name>
    <name type="common">Pelobacter acetylenicus</name>
    <dbReference type="NCBI Taxonomy" id="29542"/>
    <lineage>
        <taxon>Bacteria</taxon>
        <taxon>Pseudomonadati</taxon>
        <taxon>Thermodesulfobacteriota</taxon>
        <taxon>Desulfuromonadia</taxon>
        <taxon>Desulfuromonadales</taxon>
        <taxon>Syntrophotaleaceae</taxon>
        <taxon>Syntrophotalea</taxon>
    </lineage>
</organism>
<keyword evidence="6" id="KW-0067">ATP-binding</keyword>
<dbReference type="InterPro" id="IPR036890">
    <property type="entry name" value="HATPase_C_sf"/>
</dbReference>
<evidence type="ECO:0000256" key="7">
    <source>
        <dbReference type="ARBA" id="ARBA00023012"/>
    </source>
</evidence>
<evidence type="ECO:0000256" key="1">
    <source>
        <dbReference type="ARBA" id="ARBA00000085"/>
    </source>
</evidence>
<dbReference type="Gene3D" id="1.10.287.130">
    <property type="match status" value="1"/>
</dbReference>
<comment type="catalytic activity">
    <reaction evidence="1">
        <text>ATP + protein L-histidine = ADP + protein N-phospho-L-histidine.</text>
        <dbReference type="EC" id="2.7.13.3"/>
    </reaction>
</comment>
<accession>A0A1L3GDF3</accession>
<dbReference type="PROSITE" id="PS50109">
    <property type="entry name" value="HIS_KIN"/>
    <property type="match status" value="1"/>
</dbReference>
<dbReference type="InterPro" id="IPR004358">
    <property type="entry name" value="Sig_transdc_His_kin-like_C"/>
</dbReference>
<evidence type="ECO:0000259" key="10">
    <source>
        <dbReference type="PROSITE" id="PS50110"/>
    </source>
</evidence>
<keyword evidence="12" id="KW-1185">Reference proteome</keyword>
<dbReference type="SUPFAM" id="SSF52172">
    <property type="entry name" value="CheY-like"/>
    <property type="match status" value="1"/>
</dbReference>
<dbReference type="InterPro" id="IPR018771">
    <property type="entry name" value="PocR_dom"/>
</dbReference>
<feature type="domain" description="Response regulatory" evidence="10">
    <location>
        <begin position="560"/>
        <end position="677"/>
    </location>
</feature>
<dbReference type="Pfam" id="PF00072">
    <property type="entry name" value="Response_reg"/>
    <property type="match status" value="1"/>
</dbReference>
<dbReference type="PRINTS" id="PR00344">
    <property type="entry name" value="BCTRLSENSOR"/>
</dbReference>
<gene>
    <name evidence="11" type="ORF">A7E75_01620</name>
</gene>
<dbReference type="PROSITE" id="PS50110">
    <property type="entry name" value="RESPONSE_REGULATORY"/>
    <property type="match status" value="1"/>
</dbReference>
<keyword evidence="7" id="KW-0902">Two-component regulatory system</keyword>
<dbReference type="Pfam" id="PF02518">
    <property type="entry name" value="HATPase_c"/>
    <property type="match status" value="1"/>
</dbReference>
<keyword evidence="4" id="KW-0547">Nucleotide-binding</keyword>
<evidence type="ECO:0000256" key="8">
    <source>
        <dbReference type="PROSITE-ProRule" id="PRU00169"/>
    </source>
</evidence>
<dbReference type="Proteomes" id="UP000182264">
    <property type="component" value="Chromosome"/>
</dbReference>
<dbReference type="GO" id="GO:0004673">
    <property type="term" value="F:protein histidine kinase activity"/>
    <property type="evidence" value="ECO:0007669"/>
    <property type="project" value="UniProtKB-EC"/>
</dbReference>
<keyword evidence="5" id="KW-0418">Kinase</keyword>
<sequence length="686" mass="77230">MLYRFEEIFDISQIRELAQRFSDLVGITAAIIGVDGTIWAKCNWQEICENFHRKHPVTHQRCIESDICLPPKYFKDSLTDTIIYRCQNGLMEAAAPIRIQGEHIANLYMGQFLLQPPDIAFFMQQARDFGFDETAYIQALLKVPVFSEDKVKSVTDYFSKLAIVIGEMGLSQVRLNQANEHLKKSEQRYRLVVENSASAIMVVQNDTIVFANRKIIDGFGSNQNIFQFIHPEDQASFRAFLDQTRQGASDAPLEGTRIVNDPQKTRWVQTNAVAMDWQGSQALLLHMTDITSQKEAEKAMRKAQLELANSQKMEAIANLATGVAHDFNNFAQIIGTNVELLLAAEDKTSPIYGKLKEIELAVIKTSELTQRLLMFREDQPGCRQSVDINQLIDQVAHSLRALLPSSIDFDLSLQADCKVKDGDPVQLFQIFMNLLLNAKDAMPDGGTIHIETRNFIATPSYAANRPNLRPGEYIQVRVLDEGPGLSDQDLIHLFEPFYTSKQPGQGTGLGLTTVYNFVKNHSGHITCGNNAEKGACISIMLPATRVDHQIIRFPIGGHETILLVDDDPYILHRGREYLHSYGYTVLEAQSGEEAYEIYCQRRDDIRLVIMDLIMPGMGGEKCIGELLGIDPDAKILVASAYLTENFIHNRDIRDKIKGFVAKPYIKGRLLQAIRKAITSDQKQLCL</sequence>
<proteinExistence type="predicted"/>
<dbReference type="EMBL" id="CP015518">
    <property type="protein sequence ID" value="APG23865.1"/>
    <property type="molecule type" value="Genomic_DNA"/>
</dbReference>
<dbReference type="Gene3D" id="3.30.565.10">
    <property type="entry name" value="Histidine kinase-like ATPase, C-terminal domain"/>
    <property type="match status" value="1"/>
</dbReference>
<name>A0A1L3GDF3_SYNAC</name>
<evidence type="ECO:0000256" key="2">
    <source>
        <dbReference type="ARBA" id="ARBA00012438"/>
    </source>
</evidence>
<dbReference type="Gene3D" id="3.30.450.20">
    <property type="entry name" value="PAS domain"/>
    <property type="match status" value="1"/>
</dbReference>
<protein>
    <recommendedName>
        <fullName evidence="2">histidine kinase</fullName>
        <ecNumber evidence="2">2.7.13.3</ecNumber>
    </recommendedName>
</protein>
<dbReference type="InterPro" id="IPR001789">
    <property type="entry name" value="Sig_transdc_resp-reg_receiver"/>
</dbReference>
<reference evidence="11 12" key="1">
    <citation type="journal article" date="2017" name="Genome Announc.">
        <title>Complete Genome Sequences of Two Acetylene-Fermenting Pelobacter acetylenicus Strains.</title>
        <authorList>
            <person name="Sutton J.M."/>
            <person name="Baesman S.M."/>
            <person name="Fierst J.L."/>
            <person name="Poret-Peterson A.T."/>
            <person name="Oremland R.S."/>
            <person name="Dunlap D.S."/>
            <person name="Akob D.M."/>
        </authorList>
    </citation>
    <scope>NUCLEOTIDE SEQUENCE [LARGE SCALE GENOMIC DNA]</scope>
    <source>
        <strain evidence="11 12">DSM 3247</strain>
    </source>
</reference>
<keyword evidence="3" id="KW-0808">Transferase</keyword>
<dbReference type="InterPro" id="IPR011006">
    <property type="entry name" value="CheY-like_superfamily"/>
</dbReference>
<keyword evidence="8" id="KW-0597">Phosphoprotein</keyword>
<dbReference type="PANTHER" id="PTHR43065:SF46">
    <property type="entry name" value="C4-DICARBOXYLATE TRANSPORT SENSOR PROTEIN DCTB"/>
    <property type="match status" value="1"/>
</dbReference>
<dbReference type="Pfam" id="PF13188">
    <property type="entry name" value="PAS_8"/>
    <property type="match status" value="1"/>
</dbReference>
<feature type="modified residue" description="4-aspartylphosphate" evidence="8">
    <location>
        <position position="611"/>
    </location>
</feature>
<dbReference type="NCBIfam" id="TIGR00229">
    <property type="entry name" value="sensory_box"/>
    <property type="match status" value="1"/>
</dbReference>
<dbReference type="SUPFAM" id="SSF55874">
    <property type="entry name" value="ATPase domain of HSP90 chaperone/DNA topoisomerase II/histidine kinase"/>
    <property type="match status" value="1"/>
</dbReference>
<dbReference type="PANTHER" id="PTHR43065">
    <property type="entry name" value="SENSOR HISTIDINE KINASE"/>
    <property type="match status" value="1"/>
</dbReference>
<dbReference type="Gene3D" id="3.40.50.2300">
    <property type="match status" value="1"/>
</dbReference>
<dbReference type="AlphaFoldDB" id="A0A1L3GDF3"/>
<dbReference type="InterPro" id="IPR035965">
    <property type="entry name" value="PAS-like_dom_sf"/>
</dbReference>
<dbReference type="SMART" id="SM00091">
    <property type="entry name" value="PAS"/>
    <property type="match status" value="1"/>
</dbReference>
<dbReference type="Pfam" id="PF10114">
    <property type="entry name" value="PocR"/>
    <property type="match status" value="1"/>
</dbReference>
<dbReference type="OrthoDB" id="9761263at2"/>
<evidence type="ECO:0000313" key="11">
    <source>
        <dbReference type="EMBL" id="APG23865.1"/>
    </source>
</evidence>
<dbReference type="EC" id="2.7.13.3" evidence="2"/>
<dbReference type="RefSeq" id="WP_072285678.1">
    <property type="nucleotide sequence ID" value="NZ_CP015455.1"/>
</dbReference>
<dbReference type="GO" id="GO:0000160">
    <property type="term" value="P:phosphorelay signal transduction system"/>
    <property type="evidence" value="ECO:0007669"/>
    <property type="project" value="UniProtKB-KW"/>
</dbReference>
<dbReference type="InterPro" id="IPR005467">
    <property type="entry name" value="His_kinase_dom"/>
</dbReference>
<dbReference type="CDD" id="cd00130">
    <property type="entry name" value="PAS"/>
    <property type="match status" value="1"/>
</dbReference>